<evidence type="ECO:0000313" key="2">
    <source>
        <dbReference type="EMBL" id="RCJ42545.1"/>
    </source>
</evidence>
<feature type="coiled-coil region" evidence="1">
    <location>
        <begin position="17"/>
        <end position="44"/>
    </location>
</feature>
<accession>A0A367S1A7</accession>
<gene>
    <name evidence="2" type="ORF">A6769_37265</name>
</gene>
<comment type="caution">
    <text evidence="2">The sequence shown here is derived from an EMBL/GenBank/DDBJ whole genome shotgun (WGS) entry which is preliminary data.</text>
</comment>
<dbReference type="EMBL" id="LXQE01000007">
    <property type="protein sequence ID" value="RCJ42545.1"/>
    <property type="molecule type" value="Genomic_DNA"/>
</dbReference>
<evidence type="ECO:0000256" key="1">
    <source>
        <dbReference type="SAM" id="Coils"/>
    </source>
</evidence>
<reference evidence="2 3" key="1">
    <citation type="submission" date="2016-04" db="EMBL/GenBank/DDBJ databases">
        <authorList>
            <person name="Evans L.H."/>
            <person name="Alamgir A."/>
            <person name="Owens N."/>
            <person name="Weber N.D."/>
            <person name="Virtaneva K."/>
            <person name="Barbian K."/>
            <person name="Babar A."/>
            <person name="Rosenke K."/>
        </authorList>
    </citation>
    <scope>NUCLEOTIDE SEQUENCE [LARGE SCALE GENOMIC DNA]</scope>
    <source>
        <strain evidence="2">NIES-2108</strain>
    </source>
</reference>
<organism evidence="2 3">
    <name type="scientific">Nostoc punctiforme NIES-2108</name>
    <dbReference type="NCBI Taxonomy" id="1356359"/>
    <lineage>
        <taxon>Bacteria</taxon>
        <taxon>Bacillati</taxon>
        <taxon>Cyanobacteriota</taxon>
        <taxon>Cyanophyceae</taxon>
        <taxon>Nostocales</taxon>
        <taxon>Nostocaceae</taxon>
        <taxon>Nostoc</taxon>
    </lineage>
</organism>
<name>A0A367S1A7_NOSPU</name>
<keyword evidence="1" id="KW-0175">Coiled coil</keyword>
<sequence>MTTKIANKLTNNIDFQIEQTQGLINNITEQIKSFENELIEYQDSLDLIINPPKYAIQQDLLLPLKALQNIVNESNSESERVQKIELLKQSLRASNQSLASKKSELLNLENDLTRLQEQKHFNDNYLIHIDKFSKEYTKTNDKLQRQIDSTRDQLKGYQSDLEFLKIWQSNKEYRLPHNLISKASDTFIARLENEIIPNCQRSLIQLVQQLNNYDKLNDPEFQKWLVQRVNIDKSLTKFLEIQNSYIESLKILKRVVNQNPDICNFSVNQLPGKLVKVKLENGTVILEN</sequence>
<protein>
    <submittedName>
        <fullName evidence="2">Uncharacterized protein</fullName>
    </submittedName>
</protein>
<dbReference type="AlphaFoldDB" id="A0A367S1A7"/>
<proteinExistence type="predicted"/>
<feature type="coiled-coil region" evidence="1">
    <location>
        <begin position="91"/>
        <end position="160"/>
    </location>
</feature>
<dbReference type="Proteomes" id="UP000252085">
    <property type="component" value="Unassembled WGS sequence"/>
</dbReference>
<evidence type="ECO:0000313" key="3">
    <source>
        <dbReference type="Proteomes" id="UP000252085"/>
    </source>
</evidence>